<dbReference type="SMART" id="SM01019">
    <property type="entry name" value="B3"/>
    <property type="match status" value="2"/>
</dbReference>
<dbReference type="OMA" id="FCHASHS"/>
<evidence type="ECO:0000313" key="9">
    <source>
        <dbReference type="Proteomes" id="UP000596661"/>
    </source>
</evidence>
<sequence>MKHYSIGRGYVLTFRYDGNSELYVAIFDTTTMEIDYSSFPAHFDKSNNDEKLQIPKKEVIDDDDDSIEILDDIYPCDNSGVTSPSAQSPKRIKTSPTGKLDSPFESDQVQSTAPRKTNNGIPRTIPLVNSEKYEALQRTSDFKSEHPYFKVVMQPYYIRKGRLHIEHQFAKNHLNKRYCDVILKVPKENDAWRVRYSFGECKKASPRLLRGWSAFVRDNNLKVGDVCAFVLVDAVNISFEVVRLDPERSSNSHMSTAHHESETPSFHNFSPAIQEKGCNSSQNSKPPLFGEQHLSAFNERVKFYENSAFESGNPFFKIVIERSNTWYACVPLDIADKHIKNDCDVTLSIPNGRFWSAQFRRRKCYTTGKTEAVICTGWKEFMAKNDLKLDDVCVFQLRHNGTEISFHISIVRVGSAAVVVDDELKCQKPQVKYDYF</sequence>
<dbReference type="GO" id="GO:0003677">
    <property type="term" value="F:DNA binding"/>
    <property type="evidence" value="ECO:0007669"/>
    <property type="project" value="UniProtKB-KW"/>
</dbReference>
<dbReference type="CDD" id="cd10017">
    <property type="entry name" value="B3_DNA"/>
    <property type="match status" value="2"/>
</dbReference>
<evidence type="ECO:0000256" key="5">
    <source>
        <dbReference type="ARBA" id="ARBA00023242"/>
    </source>
</evidence>
<dbReference type="PANTHER" id="PTHR31391:SF4">
    <property type="entry name" value="B3 DOMAIN-CONTAINING PROTEIN OS03G0184500"/>
    <property type="match status" value="1"/>
</dbReference>
<keyword evidence="9" id="KW-1185">Reference proteome</keyword>
<feature type="domain" description="TF-B3" evidence="7">
    <location>
        <begin position="345"/>
        <end position="414"/>
    </location>
</feature>
<dbReference type="AlphaFoldDB" id="A0A803PF41"/>
<dbReference type="EMBL" id="UZAU01000401">
    <property type="status" value="NOT_ANNOTATED_CDS"/>
    <property type="molecule type" value="Genomic_DNA"/>
</dbReference>
<dbReference type="EnsemblPlants" id="evm.model.04.1937">
    <property type="protein sequence ID" value="cds.evm.model.04.1937"/>
    <property type="gene ID" value="evm.TU.04.1937"/>
</dbReference>
<dbReference type="SUPFAM" id="SSF101936">
    <property type="entry name" value="DNA-binding pseudobarrel domain"/>
    <property type="match status" value="2"/>
</dbReference>
<accession>A0A803PF41</accession>
<organism evidence="8 9">
    <name type="scientific">Cannabis sativa</name>
    <name type="common">Hemp</name>
    <name type="synonym">Marijuana</name>
    <dbReference type="NCBI Taxonomy" id="3483"/>
    <lineage>
        <taxon>Eukaryota</taxon>
        <taxon>Viridiplantae</taxon>
        <taxon>Streptophyta</taxon>
        <taxon>Embryophyta</taxon>
        <taxon>Tracheophyta</taxon>
        <taxon>Spermatophyta</taxon>
        <taxon>Magnoliopsida</taxon>
        <taxon>eudicotyledons</taxon>
        <taxon>Gunneridae</taxon>
        <taxon>Pentapetalae</taxon>
        <taxon>rosids</taxon>
        <taxon>fabids</taxon>
        <taxon>Rosales</taxon>
        <taxon>Cannabaceae</taxon>
        <taxon>Cannabis</taxon>
    </lineage>
</organism>
<feature type="domain" description="TF-B3" evidence="7">
    <location>
        <begin position="148"/>
        <end position="245"/>
    </location>
</feature>
<evidence type="ECO:0000256" key="4">
    <source>
        <dbReference type="ARBA" id="ARBA00023163"/>
    </source>
</evidence>
<evidence type="ECO:0000256" key="2">
    <source>
        <dbReference type="ARBA" id="ARBA00023015"/>
    </source>
</evidence>
<dbReference type="InterPro" id="IPR003340">
    <property type="entry name" value="B3_DNA-bd"/>
</dbReference>
<dbReference type="Pfam" id="PF02362">
    <property type="entry name" value="B3"/>
    <property type="match status" value="2"/>
</dbReference>
<reference evidence="8" key="1">
    <citation type="submission" date="2018-11" db="EMBL/GenBank/DDBJ databases">
        <authorList>
            <person name="Grassa J C."/>
        </authorList>
    </citation>
    <scope>NUCLEOTIDE SEQUENCE [LARGE SCALE GENOMIC DNA]</scope>
</reference>
<proteinExistence type="predicted"/>
<keyword evidence="4" id="KW-0804">Transcription</keyword>
<keyword evidence="3" id="KW-0238">DNA-binding</keyword>
<feature type="region of interest" description="Disordered" evidence="6">
    <location>
        <begin position="75"/>
        <end position="124"/>
    </location>
</feature>
<protein>
    <recommendedName>
        <fullName evidence="7">TF-B3 domain-containing protein</fullName>
    </recommendedName>
</protein>
<name>A0A803PF41_CANSA</name>
<feature type="compositionally biased region" description="Polar residues" evidence="6">
    <location>
        <begin position="105"/>
        <end position="121"/>
    </location>
</feature>
<dbReference type="PROSITE" id="PS50863">
    <property type="entry name" value="B3"/>
    <property type="match status" value="2"/>
</dbReference>
<keyword evidence="2" id="KW-0805">Transcription regulation</keyword>
<dbReference type="Proteomes" id="UP000596661">
    <property type="component" value="Chromosome 4"/>
</dbReference>
<evidence type="ECO:0000256" key="6">
    <source>
        <dbReference type="SAM" id="MobiDB-lite"/>
    </source>
</evidence>
<dbReference type="Gene3D" id="2.40.330.10">
    <property type="entry name" value="DNA-binding pseudobarrel domain"/>
    <property type="match status" value="2"/>
</dbReference>
<dbReference type="PANTHER" id="PTHR31391">
    <property type="entry name" value="B3 DOMAIN-CONTAINING PROTEIN OS11G0197600-RELATED"/>
    <property type="match status" value="1"/>
</dbReference>
<dbReference type="InterPro" id="IPR015300">
    <property type="entry name" value="DNA-bd_pseudobarrel_sf"/>
</dbReference>
<keyword evidence="5" id="KW-0539">Nucleus</keyword>
<evidence type="ECO:0000256" key="1">
    <source>
        <dbReference type="ARBA" id="ARBA00004123"/>
    </source>
</evidence>
<feature type="compositionally biased region" description="Polar residues" evidence="6">
    <location>
        <begin position="79"/>
        <end position="88"/>
    </location>
</feature>
<evidence type="ECO:0000313" key="8">
    <source>
        <dbReference type="EnsemblPlants" id="cds.evm.model.04.1937"/>
    </source>
</evidence>
<dbReference type="Gramene" id="evm.model.04.1937">
    <property type="protein sequence ID" value="cds.evm.model.04.1937"/>
    <property type="gene ID" value="evm.TU.04.1937"/>
</dbReference>
<dbReference type="GO" id="GO:0005634">
    <property type="term" value="C:nucleus"/>
    <property type="evidence" value="ECO:0007669"/>
    <property type="project" value="UniProtKB-SubCell"/>
</dbReference>
<reference evidence="8" key="2">
    <citation type="submission" date="2021-03" db="UniProtKB">
        <authorList>
            <consortium name="EnsemblPlants"/>
        </authorList>
    </citation>
    <scope>IDENTIFICATION</scope>
</reference>
<dbReference type="InterPro" id="IPR044837">
    <property type="entry name" value="REM16-like"/>
</dbReference>
<evidence type="ECO:0000259" key="7">
    <source>
        <dbReference type="PROSITE" id="PS50863"/>
    </source>
</evidence>
<comment type="subcellular location">
    <subcellularLocation>
        <location evidence="1">Nucleus</location>
    </subcellularLocation>
</comment>
<evidence type="ECO:0000256" key="3">
    <source>
        <dbReference type="ARBA" id="ARBA00023125"/>
    </source>
</evidence>